<comment type="similarity">
    <text evidence="2">Belongs to the WD repeat DDB2/WDR76 family.</text>
</comment>
<evidence type="ECO:0000256" key="3">
    <source>
        <dbReference type="ARBA" id="ARBA00021234"/>
    </source>
</evidence>
<comment type="function">
    <text evidence="1">Specifically binds 5-hydroxymethylcytosine (5hmC), suggesting that it acts as a specific reader of 5hmC.</text>
</comment>
<dbReference type="InterPro" id="IPR015943">
    <property type="entry name" value="WD40/YVTN_repeat-like_dom_sf"/>
</dbReference>
<dbReference type="SUPFAM" id="SSF50978">
    <property type="entry name" value="WD40 repeat-like"/>
    <property type="match status" value="1"/>
</dbReference>
<dbReference type="AlphaFoldDB" id="A0A8S3RTM8"/>
<organism evidence="6 7">
    <name type="scientific">Mytilus edulis</name>
    <name type="common">Blue mussel</name>
    <dbReference type="NCBI Taxonomy" id="6550"/>
    <lineage>
        <taxon>Eukaryota</taxon>
        <taxon>Metazoa</taxon>
        <taxon>Spiralia</taxon>
        <taxon>Lophotrochozoa</taxon>
        <taxon>Mollusca</taxon>
        <taxon>Bivalvia</taxon>
        <taxon>Autobranchia</taxon>
        <taxon>Pteriomorphia</taxon>
        <taxon>Mytilida</taxon>
        <taxon>Mytiloidea</taxon>
        <taxon>Mytilidae</taxon>
        <taxon>Mytilinae</taxon>
        <taxon>Mytilus</taxon>
    </lineage>
</organism>
<accession>A0A8S3RTM8</accession>
<evidence type="ECO:0000256" key="1">
    <source>
        <dbReference type="ARBA" id="ARBA00002530"/>
    </source>
</evidence>
<dbReference type="InterPro" id="IPR001680">
    <property type="entry name" value="WD40_rpt"/>
</dbReference>
<keyword evidence="5" id="KW-0677">Repeat</keyword>
<keyword evidence="4" id="KW-0853">WD repeat</keyword>
<evidence type="ECO:0000256" key="2">
    <source>
        <dbReference type="ARBA" id="ARBA00005434"/>
    </source>
</evidence>
<reference evidence="6" key="1">
    <citation type="submission" date="2021-03" db="EMBL/GenBank/DDBJ databases">
        <authorList>
            <person name="Bekaert M."/>
        </authorList>
    </citation>
    <scope>NUCLEOTIDE SEQUENCE</scope>
</reference>
<evidence type="ECO:0000256" key="5">
    <source>
        <dbReference type="ARBA" id="ARBA00022737"/>
    </source>
</evidence>
<dbReference type="Proteomes" id="UP000683360">
    <property type="component" value="Unassembled WGS sequence"/>
</dbReference>
<keyword evidence="7" id="KW-1185">Reference proteome</keyword>
<dbReference type="InterPro" id="IPR050853">
    <property type="entry name" value="WD_repeat_DNA-damage-binding"/>
</dbReference>
<proteinExistence type="inferred from homology"/>
<dbReference type="GO" id="GO:0003677">
    <property type="term" value="F:DNA binding"/>
    <property type="evidence" value="ECO:0007669"/>
    <property type="project" value="TreeGrafter"/>
</dbReference>
<evidence type="ECO:0000256" key="4">
    <source>
        <dbReference type="ARBA" id="ARBA00022574"/>
    </source>
</evidence>
<comment type="caution">
    <text evidence="6">The sequence shown here is derived from an EMBL/GenBank/DDBJ whole genome shotgun (WGS) entry which is preliminary data.</text>
</comment>
<dbReference type="GO" id="GO:0005634">
    <property type="term" value="C:nucleus"/>
    <property type="evidence" value="ECO:0007669"/>
    <property type="project" value="TreeGrafter"/>
</dbReference>
<dbReference type="EMBL" id="CAJPWZ010001220">
    <property type="protein sequence ID" value="CAG2210093.1"/>
    <property type="molecule type" value="Genomic_DNA"/>
</dbReference>
<dbReference type="PANTHER" id="PTHR14773">
    <property type="entry name" value="WD REPEAT-CONTAINING PROTEIN 76"/>
    <property type="match status" value="1"/>
</dbReference>
<evidence type="ECO:0000313" key="7">
    <source>
        <dbReference type="Proteomes" id="UP000683360"/>
    </source>
</evidence>
<dbReference type="Gene3D" id="2.130.10.10">
    <property type="entry name" value="YVTN repeat-like/Quinoprotein amine dehydrogenase"/>
    <property type="match status" value="1"/>
</dbReference>
<dbReference type="SMART" id="SM00320">
    <property type="entry name" value="WD40"/>
    <property type="match status" value="2"/>
</dbReference>
<sequence>MAKLHFANEKERNITVVKSDGSLDFKINLYPYKPFDITYIPNTNTIAATSSNSNDIKIVDVNTKGVLKTYSLDSTCAAKKPSGTLEMAEYLGFNSSDSEHDDLLSKMKGCFKCKIEKSTRTKHHLIKFCGCQVNPRFKNSTLENQKGSKLILQILRQYMFMRPHQTPNTNLVWLLLKCKKENLATQTAGREFQTDCVVVYAPHSRPINCLKFSLHKPNQLYSCSYDGTVRCCDLQKGVFEEIYSTPDEVLLKSFDFMTVDTLLVAQQDGCIALVDTRTSR</sequence>
<gene>
    <name evidence="6" type="ORF">MEDL_24182</name>
</gene>
<dbReference type="OrthoDB" id="6043636at2759"/>
<dbReference type="PANTHER" id="PTHR14773:SF0">
    <property type="entry name" value="WD REPEAT-CONTAINING PROTEIN 76"/>
    <property type="match status" value="1"/>
</dbReference>
<dbReference type="GO" id="GO:2000001">
    <property type="term" value="P:regulation of DNA damage checkpoint"/>
    <property type="evidence" value="ECO:0007669"/>
    <property type="project" value="TreeGrafter"/>
</dbReference>
<evidence type="ECO:0000313" key="6">
    <source>
        <dbReference type="EMBL" id="CAG2210093.1"/>
    </source>
</evidence>
<name>A0A8S3RTM8_MYTED</name>
<protein>
    <recommendedName>
        <fullName evidence="3">WD repeat-containing protein 76</fullName>
    </recommendedName>
</protein>
<dbReference type="InterPro" id="IPR036322">
    <property type="entry name" value="WD40_repeat_dom_sf"/>
</dbReference>